<dbReference type="Proteomes" id="UP000595662">
    <property type="component" value="Chromosome 5"/>
</dbReference>
<dbReference type="EMBL" id="CP060778">
    <property type="protein sequence ID" value="QQK46377.1"/>
    <property type="molecule type" value="Genomic_DNA"/>
</dbReference>
<organism evidence="1 2">
    <name type="scientific">Penicillium digitatum</name>
    <name type="common">Green mold</name>
    <dbReference type="NCBI Taxonomy" id="36651"/>
    <lineage>
        <taxon>Eukaryota</taxon>
        <taxon>Fungi</taxon>
        <taxon>Dikarya</taxon>
        <taxon>Ascomycota</taxon>
        <taxon>Pezizomycotina</taxon>
        <taxon>Eurotiomycetes</taxon>
        <taxon>Eurotiomycetidae</taxon>
        <taxon>Eurotiales</taxon>
        <taxon>Aspergillaceae</taxon>
        <taxon>Penicillium</taxon>
    </lineage>
</organism>
<protein>
    <submittedName>
        <fullName evidence="1">Uncharacterized protein</fullName>
    </submittedName>
</protein>
<evidence type="ECO:0000313" key="1">
    <source>
        <dbReference type="EMBL" id="QQK46377.1"/>
    </source>
</evidence>
<gene>
    <name evidence="1" type="ORF">Pdw03_1275</name>
</gene>
<dbReference type="RefSeq" id="XP_065957589.1">
    <property type="nucleotide sequence ID" value="XM_066099862.1"/>
</dbReference>
<dbReference type="AlphaFoldDB" id="A0A7T6XSD4"/>
<accession>A0A7T6XSD4</accession>
<proteinExistence type="predicted"/>
<dbReference type="GeneID" id="90952244"/>
<reference evidence="1 2" key="1">
    <citation type="submission" date="2020-08" db="EMBL/GenBank/DDBJ databases">
        <title>The completed genome sequence of the pathogenic ascomycete fungus Penicillium digitatum.</title>
        <authorList>
            <person name="Wang M."/>
        </authorList>
    </citation>
    <scope>NUCLEOTIDE SEQUENCE [LARGE SCALE GENOMIC DNA]</scope>
    <source>
        <strain evidence="1 2">PdW03</strain>
    </source>
</reference>
<sequence>MGFTPGAHVVNWGENDIEICVARDVASRAVIAVECVDHRRVVSFYEFTGAVVASQTLTRVVDVLIGHGTLFTRHVIDQTMFDVYRVECADGRSVQQRSLHL</sequence>
<name>A0A7T6XSD4_PENDI</name>
<evidence type="ECO:0000313" key="2">
    <source>
        <dbReference type="Proteomes" id="UP000595662"/>
    </source>
</evidence>